<protein>
    <submittedName>
        <fullName evidence="1">Uncharacterized protein</fullName>
    </submittedName>
</protein>
<dbReference type="EMBL" id="CM003151">
    <property type="protein sequence ID" value="KIS67632.1"/>
    <property type="molecule type" value="Genomic_DNA"/>
</dbReference>
<reference evidence="1 2" key="1">
    <citation type="journal article" date="2006" name="Nature">
        <title>Insights from the genome of the biotrophic fungal plant pathogen Ustilago maydis.</title>
        <authorList>
            <person name="Kamper J."/>
            <person name="Kahmann R."/>
            <person name="Bolker M."/>
            <person name="Ma L.J."/>
            <person name="Brefort T."/>
            <person name="Saville B.J."/>
            <person name="Banuett F."/>
            <person name="Kronstad J.W."/>
            <person name="Gold S.E."/>
            <person name="Muller O."/>
            <person name="Perlin M.H."/>
            <person name="Wosten H.A."/>
            <person name="de Vries R."/>
            <person name="Ruiz-Herrera J."/>
            <person name="Reynaga-Pena C.G."/>
            <person name="Snetselaar K."/>
            <person name="McCann M."/>
            <person name="Perez-Martin J."/>
            <person name="Feldbrugge M."/>
            <person name="Basse C.W."/>
            <person name="Steinberg G."/>
            <person name="Ibeas J.I."/>
            <person name="Holloman W."/>
            <person name="Guzman P."/>
            <person name="Farman M."/>
            <person name="Stajich J.E."/>
            <person name="Sentandreu R."/>
            <person name="Gonzalez-Prieto J.M."/>
            <person name="Kennell J.C."/>
            <person name="Molina L."/>
            <person name="Schirawski J."/>
            <person name="Mendoza-Mendoza A."/>
            <person name="Greilinger D."/>
            <person name="Munch K."/>
            <person name="Rossel N."/>
            <person name="Scherer M."/>
            <person name="Vranes M."/>
            <person name="Ladendorf O."/>
            <person name="Vincon V."/>
            <person name="Fuchs U."/>
            <person name="Sandrock B."/>
            <person name="Meng S."/>
            <person name="Ho E.C."/>
            <person name="Cahill M.J."/>
            <person name="Boyce K.J."/>
            <person name="Klose J."/>
            <person name="Klosterman S.J."/>
            <person name="Deelstra H.J."/>
            <person name="Ortiz-Castellanos L."/>
            <person name="Li W."/>
            <person name="Sanchez-Alonso P."/>
            <person name="Schreier P.H."/>
            <person name="Hauser-Hahn I."/>
            <person name="Vaupel M."/>
            <person name="Koopmann E."/>
            <person name="Friedrich G."/>
            <person name="Voss H."/>
            <person name="Schluter T."/>
            <person name="Margolis J."/>
            <person name="Platt D."/>
            <person name="Swimmer C."/>
            <person name="Gnirke A."/>
            <person name="Chen F."/>
            <person name="Vysotskaia V."/>
            <person name="Mannhaupt G."/>
            <person name="Guldener U."/>
            <person name="Munsterkotter M."/>
            <person name="Haase D."/>
            <person name="Oesterheld M."/>
            <person name="Mewes H.W."/>
            <person name="Mauceli E.W."/>
            <person name="DeCaprio D."/>
            <person name="Wade C.M."/>
            <person name="Butler J."/>
            <person name="Young S."/>
            <person name="Jaffe D.B."/>
            <person name="Calvo S."/>
            <person name="Nusbaum C."/>
            <person name="Galagan J."/>
            <person name="Birren B.W."/>
        </authorList>
    </citation>
    <scope>NUCLEOTIDE SEQUENCE [LARGE SCALE GENOMIC DNA]</scope>
    <source>
        <strain evidence="2">DSM 14603 / FGSC 9021 / UM521</strain>
    </source>
</reference>
<accession>A0A0D1C1B1</accession>
<dbReference type="RefSeq" id="XP_011390632.1">
    <property type="nucleotide sequence ID" value="XM_011392330.1"/>
</dbReference>
<organism evidence="1 2">
    <name type="scientific">Mycosarcoma maydis</name>
    <name type="common">Corn smut fungus</name>
    <name type="synonym">Ustilago maydis</name>
    <dbReference type="NCBI Taxonomy" id="5270"/>
    <lineage>
        <taxon>Eukaryota</taxon>
        <taxon>Fungi</taxon>
        <taxon>Dikarya</taxon>
        <taxon>Basidiomycota</taxon>
        <taxon>Ustilaginomycotina</taxon>
        <taxon>Ustilaginomycetes</taxon>
        <taxon>Ustilaginales</taxon>
        <taxon>Ustilaginaceae</taxon>
        <taxon>Mycosarcoma</taxon>
    </lineage>
</organism>
<dbReference type="KEGG" id="uma:UMAG_04135"/>
<name>A0A0D1C1B1_MYCMD</name>
<keyword evidence="2" id="KW-1185">Reference proteome</keyword>
<dbReference type="GeneID" id="23564403"/>
<dbReference type="AlphaFoldDB" id="A0A0D1C1B1"/>
<dbReference type="VEuPathDB" id="FungiDB:UMAG_04135"/>
<proteinExistence type="predicted"/>
<sequence>MSEARFVQDRQIVLQRSQIKARQHAASVKASNRTWSLYGHCRAHRFGCAVAVLKADVGGAEVLAAFVECLENKSFKTSDVVRRTVLARLWHFVALRVSNPLLANHEHRVLLGFPGCTVCVWVDELCAPVGSCPGTARQAHSPTSTSCCRRLSPRSTLNRSGRFSIAASMAVATLSTFAFDVLACIGSMCAATDASVTRVRA</sequence>
<dbReference type="InParanoid" id="A0A0D1C1B1"/>
<dbReference type="Proteomes" id="UP000000561">
    <property type="component" value="Chromosome 12"/>
</dbReference>
<evidence type="ECO:0000313" key="2">
    <source>
        <dbReference type="Proteomes" id="UP000000561"/>
    </source>
</evidence>
<evidence type="ECO:0000313" key="1">
    <source>
        <dbReference type="EMBL" id="KIS67632.1"/>
    </source>
</evidence>
<gene>
    <name evidence="1" type="ORF">UMAG_04135</name>
</gene>